<reference evidence="2" key="1">
    <citation type="submission" date="2017-08" db="EMBL/GenBank/DDBJ databases">
        <authorList>
            <person name="Polle J.E."/>
            <person name="Barry K."/>
            <person name="Cushman J."/>
            <person name="Schmutz J."/>
            <person name="Tran D."/>
            <person name="Hathwaick L.T."/>
            <person name="Yim W.C."/>
            <person name="Jenkins J."/>
            <person name="Mckie-Krisberg Z.M."/>
            <person name="Prochnik S."/>
            <person name="Lindquist E."/>
            <person name="Dockter R.B."/>
            <person name="Adam C."/>
            <person name="Molina H."/>
            <person name="Bunkerborg J."/>
            <person name="Jin E."/>
            <person name="Buchheim M."/>
            <person name="Magnuson J."/>
        </authorList>
    </citation>
    <scope>NUCLEOTIDE SEQUENCE</scope>
    <source>
        <strain evidence="2">CCAP 19/18</strain>
    </source>
</reference>
<sequence length="97" mass="10349">MQVLDCPDVDAVYIPLPTSMHVVWVQKAVAARKHVLLEKPIAEHGAHGSHCRLRATGRTHFNGVREVPAAGCSLLSASRECHLVTCVGINCTLGALG</sequence>
<dbReference type="InterPro" id="IPR036291">
    <property type="entry name" value="NAD(P)-bd_dom_sf"/>
</dbReference>
<dbReference type="InterPro" id="IPR000683">
    <property type="entry name" value="Gfo/Idh/MocA-like_OxRdtase_N"/>
</dbReference>
<dbReference type="EMBL" id="MU071015">
    <property type="protein sequence ID" value="KAF5826342.1"/>
    <property type="molecule type" value="Genomic_DNA"/>
</dbReference>
<protein>
    <recommendedName>
        <fullName evidence="1">Gfo/Idh/MocA-like oxidoreductase N-terminal domain-containing protein</fullName>
    </recommendedName>
</protein>
<accession>A0ABQ7FVC5</accession>
<organism evidence="2 3">
    <name type="scientific">Dunaliella salina</name>
    <name type="common">Green alga</name>
    <name type="synonym">Protococcus salinus</name>
    <dbReference type="NCBI Taxonomy" id="3046"/>
    <lineage>
        <taxon>Eukaryota</taxon>
        <taxon>Viridiplantae</taxon>
        <taxon>Chlorophyta</taxon>
        <taxon>core chlorophytes</taxon>
        <taxon>Chlorophyceae</taxon>
        <taxon>CS clade</taxon>
        <taxon>Chlamydomonadales</taxon>
        <taxon>Dunaliellaceae</taxon>
        <taxon>Dunaliella</taxon>
    </lineage>
</organism>
<proteinExistence type="predicted"/>
<feature type="domain" description="Gfo/Idh/MocA-like oxidoreductase N-terminal" evidence="1">
    <location>
        <begin position="3"/>
        <end position="44"/>
    </location>
</feature>
<evidence type="ECO:0000313" key="3">
    <source>
        <dbReference type="Proteomes" id="UP000815325"/>
    </source>
</evidence>
<gene>
    <name evidence="2" type="ORF">DUNSADRAFT_3492</name>
</gene>
<name>A0ABQ7FVC5_DUNSA</name>
<comment type="caution">
    <text evidence="2">The sequence shown here is derived from an EMBL/GenBank/DDBJ whole genome shotgun (WGS) entry which is preliminary data.</text>
</comment>
<dbReference type="Proteomes" id="UP000815325">
    <property type="component" value="Unassembled WGS sequence"/>
</dbReference>
<dbReference type="PANTHER" id="PTHR46368:SF4">
    <property type="entry name" value="OS10G0403700 PROTEIN"/>
    <property type="match status" value="1"/>
</dbReference>
<dbReference type="PANTHER" id="PTHR46368">
    <property type="match status" value="1"/>
</dbReference>
<evidence type="ECO:0000259" key="1">
    <source>
        <dbReference type="Pfam" id="PF01408"/>
    </source>
</evidence>
<keyword evidence="3" id="KW-1185">Reference proteome</keyword>
<evidence type="ECO:0000313" key="2">
    <source>
        <dbReference type="EMBL" id="KAF5826342.1"/>
    </source>
</evidence>
<dbReference type="Gene3D" id="3.40.50.720">
    <property type="entry name" value="NAD(P)-binding Rossmann-like Domain"/>
    <property type="match status" value="1"/>
</dbReference>
<dbReference type="SUPFAM" id="SSF51735">
    <property type="entry name" value="NAD(P)-binding Rossmann-fold domains"/>
    <property type="match status" value="1"/>
</dbReference>
<dbReference type="Pfam" id="PF01408">
    <property type="entry name" value="GFO_IDH_MocA"/>
    <property type="match status" value="1"/>
</dbReference>